<reference evidence="2" key="3">
    <citation type="submission" date="2022-06" db="UniProtKB">
        <authorList>
            <consortium name="EnsemblPlants"/>
        </authorList>
    </citation>
    <scope>IDENTIFICATION</scope>
</reference>
<feature type="region of interest" description="Disordered" evidence="1">
    <location>
        <begin position="40"/>
        <end position="97"/>
    </location>
</feature>
<keyword evidence="3" id="KW-1185">Reference proteome</keyword>
<dbReference type="EnsemblPlants" id="TuG1812G0500002264.01.T01">
    <property type="protein sequence ID" value="TuG1812G0500002264.01.T01"/>
    <property type="gene ID" value="TuG1812G0500002264.01"/>
</dbReference>
<proteinExistence type="predicted"/>
<evidence type="ECO:0000313" key="3">
    <source>
        <dbReference type="Proteomes" id="UP000015106"/>
    </source>
</evidence>
<evidence type="ECO:0000256" key="1">
    <source>
        <dbReference type="SAM" id="MobiDB-lite"/>
    </source>
</evidence>
<organism evidence="2 3">
    <name type="scientific">Triticum urartu</name>
    <name type="common">Red wild einkorn</name>
    <name type="synonym">Crithodium urartu</name>
    <dbReference type="NCBI Taxonomy" id="4572"/>
    <lineage>
        <taxon>Eukaryota</taxon>
        <taxon>Viridiplantae</taxon>
        <taxon>Streptophyta</taxon>
        <taxon>Embryophyta</taxon>
        <taxon>Tracheophyta</taxon>
        <taxon>Spermatophyta</taxon>
        <taxon>Magnoliopsida</taxon>
        <taxon>Liliopsida</taxon>
        <taxon>Poales</taxon>
        <taxon>Poaceae</taxon>
        <taxon>BOP clade</taxon>
        <taxon>Pooideae</taxon>
        <taxon>Triticodae</taxon>
        <taxon>Triticeae</taxon>
        <taxon>Triticinae</taxon>
        <taxon>Triticum</taxon>
    </lineage>
</organism>
<name>A0A8R7UII2_TRIUA</name>
<dbReference type="Proteomes" id="UP000015106">
    <property type="component" value="Chromosome 5"/>
</dbReference>
<accession>A0A8R7UII2</accession>
<sequence length="97" mass="10699">MRGGAASPFRPNGPLRSRVLIWSVRGDPTATRDFRLVKTSPQTPLCRNPSHAVLSSGSRGQRREGLCPGRQQRRRMPVRRRASPSSPSAFLPLLSPV</sequence>
<feature type="compositionally biased region" description="Basic residues" evidence="1">
    <location>
        <begin position="71"/>
        <end position="82"/>
    </location>
</feature>
<reference evidence="3" key="1">
    <citation type="journal article" date="2013" name="Nature">
        <title>Draft genome of the wheat A-genome progenitor Triticum urartu.</title>
        <authorList>
            <person name="Ling H.Q."/>
            <person name="Zhao S."/>
            <person name="Liu D."/>
            <person name="Wang J."/>
            <person name="Sun H."/>
            <person name="Zhang C."/>
            <person name="Fan H."/>
            <person name="Li D."/>
            <person name="Dong L."/>
            <person name="Tao Y."/>
            <person name="Gao C."/>
            <person name="Wu H."/>
            <person name="Li Y."/>
            <person name="Cui Y."/>
            <person name="Guo X."/>
            <person name="Zheng S."/>
            <person name="Wang B."/>
            <person name="Yu K."/>
            <person name="Liang Q."/>
            <person name="Yang W."/>
            <person name="Lou X."/>
            <person name="Chen J."/>
            <person name="Feng M."/>
            <person name="Jian J."/>
            <person name="Zhang X."/>
            <person name="Luo G."/>
            <person name="Jiang Y."/>
            <person name="Liu J."/>
            <person name="Wang Z."/>
            <person name="Sha Y."/>
            <person name="Zhang B."/>
            <person name="Wu H."/>
            <person name="Tang D."/>
            <person name="Shen Q."/>
            <person name="Xue P."/>
            <person name="Zou S."/>
            <person name="Wang X."/>
            <person name="Liu X."/>
            <person name="Wang F."/>
            <person name="Yang Y."/>
            <person name="An X."/>
            <person name="Dong Z."/>
            <person name="Zhang K."/>
            <person name="Zhang X."/>
            <person name="Luo M.C."/>
            <person name="Dvorak J."/>
            <person name="Tong Y."/>
            <person name="Wang J."/>
            <person name="Yang H."/>
            <person name="Li Z."/>
            <person name="Wang D."/>
            <person name="Zhang A."/>
            <person name="Wang J."/>
        </authorList>
    </citation>
    <scope>NUCLEOTIDE SEQUENCE</scope>
    <source>
        <strain evidence="3">cv. G1812</strain>
    </source>
</reference>
<protein>
    <submittedName>
        <fullName evidence="2">Uncharacterized protein</fullName>
    </submittedName>
</protein>
<evidence type="ECO:0000313" key="2">
    <source>
        <dbReference type="EnsemblPlants" id="TuG1812G0500002264.01.T01"/>
    </source>
</evidence>
<reference evidence="2" key="2">
    <citation type="submission" date="2018-03" db="EMBL/GenBank/DDBJ databases">
        <title>The Triticum urartu genome reveals the dynamic nature of wheat genome evolution.</title>
        <authorList>
            <person name="Ling H."/>
            <person name="Ma B."/>
            <person name="Shi X."/>
            <person name="Liu H."/>
            <person name="Dong L."/>
            <person name="Sun H."/>
            <person name="Cao Y."/>
            <person name="Gao Q."/>
            <person name="Zheng S."/>
            <person name="Li Y."/>
            <person name="Yu Y."/>
            <person name="Du H."/>
            <person name="Qi M."/>
            <person name="Li Y."/>
            <person name="Yu H."/>
            <person name="Cui Y."/>
            <person name="Wang N."/>
            <person name="Chen C."/>
            <person name="Wu H."/>
            <person name="Zhao Y."/>
            <person name="Zhang J."/>
            <person name="Li Y."/>
            <person name="Zhou W."/>
            <person name="Zhang B."/>
            <person name="Hu W."/>
            <person name="Eijk M."/>
            <person name="Tang J."/>
            <person name="Witsenboer H."/>
            <person name="Zhao S."/>
            <person name="Li Z."/>
            <person name="Zhang A."/>
            <person name="Wang D."/>
            <person name="Liang C."/>
        </authorList>
    </citation>
    <scope>NUCLEOTIDE SEQUENCE [LARGE SCALE GENOMIC DNA]</scope>
    <source>
        <strain evidence="2">cv. G1812</strain>
    </source>
</reference>
<feature type="compositionally biased region" description="Low complexity" evidence="1">
    <location>
        <begin position="83"/>
        <end position="97"/>
    </location>
</feature>
<dbReference type="Gramene" id="TuG1812G0500002264.01.T01">
    <property type="protein sequence ID" value="TuG1812G0500002264.01.T01"/>
    <property type="gene ID" value="TuG1812G0500002264.01"/>
</dbReference>
<dbReference type="AlphaFoldDB" id="A0A8R7UII2"/>